<dbReference type="AlphaFoldDB" id="A0A329MWA3"/>
<proteinExistence type="predicted"/>
<dbReference type="PANTHER" id="PTHR43252:SF7">
    <property type="entry name" value="TRANSCRIPTIONAL REGULATOR YQJI"/>
    <property type="match status" value="1"/>
</dbReference>
<dbReference type="EMBL" id="QMFB01000003">
    <property type="protein sequence ID" value="RAV22137.1"/>
    <property type="molecule type" value="Genomic_DNA"/>
</dbReference>
<comment type="caution">
    <text evidence="2">The sequence shown here is derived from an EMBL/GenBank/DDBJ whole genome shotgun (WGS) entry which is preliminary data.</text>
</comment>
<dbReference type="Gene3D" id="1.10.10.10">
    <property type="entry name" value="Winged helix-like DNA-binding domain superfamily/Winged helix DNA-binding domain"/>
    <property type="match status" value="1"/>
</dbReference>
<dbReference type="InterPro" id="IPR005149">
    <property type="entry name" value="Tscrpt_reg_PadR_N"/>
</dbReference>
<dbReference type="OrthoDB" id="9808017at2"/>
<keyword evidence="3" id="KW-1185">Reference proteome</keyword>
<evidence type="ECO:0000313" key="2">
    <source>
        <dbReference type="EMBL" id="RAV22137.1"/>
    </source>
</evidence>
<gene>
    <name evidence="2" type="ORF">DQG23_08880</name>
</gene>
<evidence type="ECO:0000259" key="1">
    <source>
        <dbReference type="Pfam" id="PF03551"/>
    </source>
</evidence>
<dbReference type="SUPFAM" id="SSF46785">
    <property type="entry name" value="Winged helix' DNA-binding domain"/>
    <property type="match status" value="1"/>
</dbReference>
<accession>A0A329MWA3</accession>
<dbReference type="RefSeq" id="WP_113030446.1">
    <property type="nucleotide sequence ID" value="NZ_QMFB01000003.1"/>
</dbReference>
<name>A0A329MWA3_9BACL</name>
<organism evidence="2 3">
    <name type="scientific">Paenibacillus contaminans</name>
    <dbReference type="NCBI Taxonomy" id="450362"/>
    <lineage>
        <taxon>Bacteria</taxon>
        <taxon>Bacillati</taxon>
        <taxon>Bacillota</taxon>
        <taxon>Bacilli</taxon>
        <taxon>Bacillales</taxon>
        <taxon>Paenibacillaceae</taxon>
        <taxon>Paenibacillus</taxon>
    </lineage>
</organism>
<reference evidence="2 3" key="1">
    <citation type="journal article" date="2009" name="Int. J. Syst. Evol. Microbiol.">
        <title>Paenibacillus contaminans sp. nov., isolated from a contaminated laboratory plate.</title>
        <authorList>
            <person name="Chou J.H."/>
            <person name="Lee J.H."/>
            <person name="Lin M.C."/>
            <person name="Chang P.S."/>
            <person name="Arun A.B."/>
            <person name="Young C.C."/>
            <person name="Chen W.M."/>
        </authorList>
    </citation>
    <scope>NUCLEOTIDE SEQUENCE [LARGE SCALE GENOMIC DNA]</scope>
    <source>
        <strain evidence="2 3">CKOBP-6</strain>
    </source>
</reference>
<dbReference type="InterPro" id="IPR036390">
    <property type="entry name" value="WH_DNA-bd_sf"/>
</dbReference>
<evidence type="ECO:0000313" key="3">
    <source>
        <dbReference type="Proteomes" id="UP000250369"/>
    </source>
</evidence>
<dbReference type="Pfam" id="PF03551">
    <property type="entry name" value="PadR"/>
    <property type="match status" value="1"/>
</dbReference>
<feature type="domain" description="Transcription regulator PadR N-terminal" evidence="1">
    <location>
        <begin position="16"/>
        <end position="89"/>
    </location>
</feature>
<dbReference type="InterPro" id="IPR036388">
    <property type="entry name" value="WH-like_DNA-bd_sf"/>
</dbReference>
<dbReference type="PANTHER" id="PTHR43252">
    <property type="entry name" value="TRANSCRIPTIONAL REGULATOR YQJI"/>
    <property type="match status" value="1"/>
</dbReference>
<protein>
    <submittedName>
        <fullName evidence="2">PadR family transcriptional regulator</fullName>
    </submittedName>
</protein>
<sequence>MKISKELMKGSTVTLVLSLLERKPMYGYEMIKEMESRSNGIFQFKEGTLYPILHHLEADGCVEAYWHEEEGKRKRKYYRITERGSKLIAEKTQEWSVFRNAVDQVLGEGRA</sequence>
<dbReference type="Proteomes" id="UP000250369">
    <property type="component" value="Unassembled WGS sequence"/>
</dbReference>